<gene>
    <name evidence="1" type="ORF">UFOPK3608_00001</name>
</gene>
<name>A0A6J7FI88_9ZZZZ</name>
<organism evidence="1">
    <name type="scientific">freshwater metagenome</name>
    <dbReference type="NCBI Taxonomy" id="449393"/>
    <lineage>
        <taxon>unclassified sequences</taxon>
        <taxon>metagenomes</taxon>
        <taxon>ecological metagenomes</taxon>
    </lineage>
</organism>
<proteinExistence type="predicted"/>
<sequence length="97" mass="11129">MYELNSRKLAKLPPYYRVAVVSGDKAEISKFAENLRSDKNNYEITGPVEIDNSQSKILIRVELQEAQVLVDLMDDITKVQGVKSKRIFNVRLDPFDL</sequence>
<protein>
    <submittedName>
        <fullName evidence="1">Unannotated protein</fullName>
    </submittedName>
</protein>
<evidence type="ECO:0000313" key="1">
    <source>
        <dbReference type="EMBL" id="CAB4895091.1"/>
    </source>
</evidence>
<accession>A0A6J7FI88</accession>
<dbReference type="AlphaFoldDB" id="A0A6J7FI88"/>
<dbReference type="EMBL" id="CAFBMP010000001">
    <property type="protein sequence ID" value="CAB4895091.1"/>
    <property type="molecule type" value="Genomic_DNA"/>
</dbReference>
<reference evidence="1" key="1">
    <citation type="submission" date="2020-05" db="EMBL/GenBank/DDBJ databases">
        <authorList>
            <person name="Chiriac C."/>
            <person name="Salcher M."/>
            <person name="Ghai R."/>
            <person name="Kavagutti S V."/>
        </authorList>
    </citation>
    <scope>NUCLEOTIDE SEQUENCE</scope>
</reference>